<dbReference type="RefSeq" id="WP_231375380.1">
    <property type="nucleotide sequence ID" value="NZ_CP046980.1"/>
</dbReference>
<reference evidence="2" key="1">
    <citation type="submission" date="2020-11" db="EMBL/GenBank/DDBJ databases">
        <title>Sequencing the genomes of 1000 actinobacteria strains.</title>
        <authorList>
            <person name="Klenk H.-P."/>
        </authorList>
    </citation>
    <scope>NUCLEOTIDE SEQUENCE</scope>
    <source>
        <strain evidence="2">DSM 45632</strain>
    </source>
</reference>
<sequence length="389" mass="42662">MSYQAPQSSTNTKSGRKGRGLSIIVGVILLVVALWAVFGRSILPGDGEDILSRSGSGETVVKGVIGSEKRDFFEDPDVVKRLSKLGYTVEFTTAGSREIADDADLKNKDFALPSSAPAAQKIRDNLSGSSVNYPFFSPMAVATFQPIVEILQREGVVEQANGGYILNVDKYIDLARSNKRWRDLGSEFPSPRKVQISTTNIKSSNSAAMYLSILAWQFQQREPEKADDVAWLTDQITPFFTGQGYTESSSAGPFADYLSQGMGSAPMVMVYEAQFFGEQLKDKSRIKDDMVLVQLDPTVLAKHGLVGISDEGKNFGKLLEEDEELQKLAARHGFRTTSGNYLDEVMEKRGLSAPPNLVNSVDPPNFDRLEKLIEGVIARYGKLPDGPLE</sequence>
<keyword evidence="1" id="KW-1133">Transmembrane helix</keyword>
<dbReference type="Proteomes" id="UP000658613">
    <property type="component" value="Unassembled WGS sequence"/>
</dbReference>
<gene>
    <name evidence="2" type="ORF">IW254_000502</name>
</gene>
<name>A0A931E2X6_9CORY</name>
<keyword evidence="1" id="KW-0812">Transmembrane</keyword>
<dbReference type="AlphaFoldDB" id="A0A931E2X6"/>
<accession>A0A931E2X6</accession>
<keyword evidence="1" id="KW-0472">Membrane</keyword>
<dbReference type="EMBL" id="JADOUE010000001">
    <property type="protein sequence ID" value="MBG6121533.1"/>
    <property type="molecule type" value="Genomic_DNA"/>
</dbReference>
<evidence type="ECO:0000313" key="3">
    <source>
        <dbReference type="Proteomes" id="UP000658613"/>
    </source>
</evidence>
<protein>
    <submittedName>
        <fullName evidence="2">Uncharacterized protein</fullName>
    </submittedName>
</protein>
<organism evidence="2 3">
    <name type="scientific">Corynebacterium aquatimens</name>
    <dbReference type="NCBI Taxonomy" id="1190508"/>
    <lineage>
        <taxon>Bacteria</taxon>
        <taxon>Bacillati</taxon>
        <taxon>Actinomycetota</taxon>
        <taxon>Actinomycetes</taxon>
        <taxon>Mycobacteriales</taxon>
        <taxon>Corynebacteriaceae</taxon>
        <taxon>Corynebacterium</taxon>
    </lineage>
</organism>
<feature type="transmembrane region" description="Helical" evidence="1">
    <location>
        <begin position="21"/>
        <end position="38"/>
    </location>
</feature>
<evidence type="ECO:0000313" key="2">
    <source>
        <dbReference type="EMBL" id="MBG6121533.1"/>
    </source>
</evidence>
<keyword evidence="3" id="KW-1185">Reference proteome</keyword>
<evidence type="ECO:0000256" key="1">
    <source>
        <dbReference type="SAM" id="Phobius"/>
    </source>
</evidence>
<comment type="caution">
    <text evidence="2">The sequence shown here is derived from an EMBL/GenBank/DDBJ whole genome shotgun (WGS) entry which is preliminary data.</text>
</comment>
<proteinExistence type="predicted"/>